<dbReference type="Gene3D" id="3.40.50.880">
    <property type="match status" value="1"/>
</dbReference>
<comment type="caution">
    <text evidence="3">The sequence shown here is derived from an EMBL/GenBank/DDBJ whole genome shotgun (WGS) entry which is preliminary data.</text>
</comment>
<dbReference type="NCBIfam" id="TIGR00566">
    <property type="entry name" value="trpG_papA"/>
    <property type="match status" value="1"/>
</dbReference>
<accession>A0A8I0GC86</accession>
<dbReference type="FunFam" id="3.40.50.880:FF:000003">
    <property type="entry name" value="Anthranilate synthase component II"/>
    <property type="match status" value="1"/>
</dbReference>
<dbReference type="InterPro" id="IPR006221">
    <property type="entry name" value="TrpG/PapA_dom"/>
</dbReference>
<dbReference type="PRINTS" id="PR00096">
    <property type="entry name" value="GATASE"/>
</dbReference>
<protein>
    <submittedName>
        <fullName evidence="3">Gamma-glutamyl-gamma-aminobutyrate hydrolase family protein</fullName>
    </submittedName>
</protein>
<dbReference type="CDD" id="cd01743">
    <property type="entry name" value="GATase1_Anthranilate_Synthase"/>
    <property type="match status" value="1"/>
</dbReference>
<dbReference type="SUPFAM" id="SSF52317">
    <property type="entry name" value="Class I glutamine amidotransferase-like"/>
    <property type="match status" value="1"/>
</dbReference>
<sequence length="215" mass="23011">MPRARVLCVDNYDSFVYTIVGYLRRLGADVEVRRNDDVPLAKITSCEVDGVLISPGPSAPAQAGDSLRAIEACASAGVPMLGVCLGHQALGEWAGASVVRAPELMHGKTSMITHTGTGVFTDLPSPLRVTRYHSLALDPDTIPDTLEVTATTESGIIMGVRHREVSAEGVQFHPEALLTEHGYPMFARWLDRLGMTGVCERARDFSPGGVPAATR</sequence>
<dbReference type="InterPro" id="IPR029062">
    <property type="entry name" value="Class_I_gatase-like"/>
</dbReference>
<feature type="domain" description="Glutamine amidotransferase" evidence="2">
    <location>
        <begin position="8"/>
        <end position="189"/>
    </location>
</feature>
<dbReference type="InterPro" id="IPR050472">
    <property type="entry name" value="Anth_synth/Amidotransfase"/>
</dbReference>
<keyword evidence="1" id="KW-0315">Glutamine amidotransferase</keyword>
<name>A0A8I0GC86_9ACTO</name>
<dbReference type="GO" id="GO:0004049">
    <property type="term" value="F:anthranilate synthase activity"/>
    <property type="evidence" value="ECO:0007669"/>
    <property type="project" value="TreeGrafter"/>
</dbReference>
<dbReference type="EMBL" id="JACRUO010000001">
    <property type="protein sequence ID" value="MBD3689500.1"/>
    <property type="molecule type" value="Genomic_DNA"/>
</dbReference>
<reference evidence="3 4" key="1">
    <citation type="submission" date="2020-08" db="EMBL/GenBank/DDBJ databases">
        <title>Winkia gen. nov., sp. nov., isolated from faeces of the Anser albifrons in China.</title>
        <authorList>
            <person name="Liu Q."/>
        </authorList>
    </citation>
    <scope>NUCLEOTIDE SEQUENCE [LARGE SCALE GENOMIC DNA]</scope>
    <source>
        <strain evidence="3 4">C62</strain>
    </source>
</reference>
<dbReference type="PANTHER" id="PTHR43418">
    <property type="entry name" value="MULTIFUNCTIONAL TRYPTOPHAN BIOSYNTHESIS PROTEIN-RELATED"/>
    <property type="match status" value="1"/>
</dbReference>
<dbReference type="Pfam" id="PF00117">
    <property type="entry name" value="GATase"/>
    <property type="match status" value="1"/>
</dbReference>
<dbReference type="GO" id="GO:0016787">
    <property type="term" value="F:hydrolase activity"/>
    <property type="evidence" value="ECO:0007669"/>
    <property type="project" value="UniProtKB-KW"/>
</dbReference>
<dbReference type="PRINTS" id="PR00099">
    <property type="entry name" value="CPSGATASE"/>
</dbReference>
<dbReference type="GO" id="GO:0005829">
    <property type="term" value="C:cytosol"/>
    <property type="evidence" value="ECO:0007669"/>
    <property type="project" value="TreeGrafter"/>
</dbReference>
<dbReference type="PROSITE" id="PS51273">
    <property type="entry name" value="GATASE_TYPE_1"/>
    <property type="match status" value="1"/>
</dbReference>
<keyword evidence="4" id="KW-1185">Reference proteome</keyword>
<dbReference type="AlphaFoldDB" id="A0A8I0GC86"/>
<evidence type="ECO:0000313" key="4">
    <source>
        <dbReference type="Proteomes" id="UP000627538"/>
    </source>
</evidence>
<evidence type="ECO:0000256" key="1">
    <source>
        <dbReference type="ARBA" id="ARBA00022962"/>
    </source>
</evidence>
<gene>
    <name evidence="3" type="ORF">H8R10_04565</name>
</gene>
<organism evidence="3 4">
    <name type="scientific">Nanchangia anserum</name>
    <dbReference type="NCBI Taxonomy" id="2692125"/>
    <lineage>
        <taxon>Bacteria</taxon>
        <taxon>Bacillati</taxon>
        <taxon>Actinomycetota</taxon>
        <taxon>Actinomycetes</taxon>
        <taxon>Actinomycetales</taxon>
        <taxon>Actinomycetaceae</taxon>
        <taxon>Nanchangia</taxon>
    </lineage>
</organism>
<dbReference type="PANTHER" id="PTHR43418:SF4">
    <property type="entry name" value="MULTIFUNCTIONAL TRYPTOPHAN BIOSYNTHESIS PROTEIN"/>
    <property type="match status" value="1"/>
</dbReference>
<proteinExistence type="predicted"/>
<dbReference type="Proteomes" id="UP000627538">
    <property type="component" value="Unassembled WGS sequence"/>
</dbReference>
<keyword evidence="3" id="KW-0378">Hydrolase</keyword>
<dbReference type="InterPro" id="IPR017926">
    <property type="entry name" value="GATASE"/>
</dbReference>
<evidence type="ECO:0000259" key="2">
    <source>
        <dbReference type="Pfam" id="PF00117"/>
    </source>
</evidence>
<evidence type="ECO:0000313" key="3">
    <source>
        <dbReference type="EMBL" id="MBD3689500.1"/>
    </source>
</evidence>
<dbReference type="GO" id="GO:0000162">
    <property type="term" value="P:L-tryptophan biosynthetic process"/>
    <property type="evidence" value="ECO:0007669"/>
    <property type="project" value="TreeGrafter"/>
</dbReference>
<dbReference type="PRINTS" id="PR00097">
    <property type="entry name" value="ANTSNTHASEII"/>
</dbReference>